<comment type="pathway">
    <text evidence="2 16">Amino-acid biosynthesis; L-methionine biosynthesis via de novo pathway; L-homoserine from L-aspartate: step 2/3.</text>
</comment>
<dbReference type="Pfam" id="PF01118">
    <property type="entry name" value="Semialdhyde_dh"/>
    <property type="match status" value="1"/>
</dbReference>
<feature type="binding site" evidence="16">
    <location>
        <begin position="162"/>
        <end position="163"/>
    </location>
    <ligand>
        <name>NADP(+)</name>
        <dbReference type="ChEBI" id="CHEBI:58349"/>
    </ligand>
</feature>
<comment type="similarity">
    <text evidence="5 16">Belongs to the aspartate-semialdehyde dehydrogenase family.</text>
</comment>
<dbReference type="NCBIfam" id="NF011456">
    <property type="entry name" value="PRK14874.1"/>
    <property type="match status" value="1"/>
</dbReference>
<dbReference type="InterPro" id="IPR000319">
    <property type="entry name" value="Asp-semialdehyde_DH_CS"/>
</dbReference>
<keyword evidence="10 16" id="KW-0521">NADP</keyword>
<reference evidence="18 19" key="1">
    <citation type="submission" date="2024-09" db="EMBL/GenBank/DDBJ databases">
        <authorList>
            <person name="Sun Q."/>
            <person name="Mori K."/>
        </authorList>
    </citation>
    <scope>NUCLEOTIDE SEQUENCE [LARGE SCALE GENOMIC DNA]</scope>
    <source>
        <strain evidence="18 19">ATCC 51285</strain>
    </source>
</reference>
<evidence type="ECO:0000256" key="15">
    <source>
        <dbReference type="ARBA" id="ARBA00047891"/>
    </source>
</evidence>
<comment type="catalytic activity">
    <reaction evidence="15 16">
        <text>L-aspartate 4-semialdehyde + phosphate + NADP(+) = 4-phospho-L-aspartate + NADPH + H(+)</text>
        <dbReference type="Rhea" id="RHEA:24284"/>
        <dbReference type="ChEBI" id="CHEBI:15378"/>
        <dbReference type="ChEBI" id="CHEBI:43474"/>
        <dbReference type="ChEBI" id="CHEBI:57535"/>
        <dbReference type="ChEBI" id="CHEBI:57783"/>
        <dbReference type="ChEBI" id="CHEBI:58349"/>
        <dbReference type="ChEBI" id="CHEBI:537519"/>
        <dbReference type="EC" id="1.2.1.11"/>
    </reaction>
</comment>
<dbReference type="CDD" id="cd02316">
    <property type="entry name" value="VcASADH2_like_N"/>
    <property type="match status" value="1"/>
</dbReference>
<dbReference type="PIRSF" id="PIRSF000148">
    <property type="entry name" value="ASA_dh"/>
    <property type="match status" value="1"/>
</dbReference>
<protein>
    <recommendedName>
        <fullName evidence="7 16">Aspartate-semialdehyde dehydrogenase</fullName>
        <shortName evidence="16">ASA dehydrogenase</shortName>
        <shortName evidence="16">ASADH</shortName>
        <ecNumber evidence="7 16">1.2.1.11</ecNumber>
    </recommendedName>
    <alternativeName>
        <fullName evidence="16">Aspartate-beta-semialdehyde dehydrogenase</fullName>
    </alternativeName>
</protein>
<comment type="caution">
    <text evidence="16">Lacks conserved residue(s) required for the propagation of feature annotation.</text>
</comment>
<evidence type="ECO:0000313" key="19">
    <source>
        <dbReference type="Proteomes" id="UP001589628"/>
    </source>
</evidence>
<gene>
    <name evidence="16" type="primary">asd</name>
    <name evidence="18" type="ORF">ACFFLH_03075</name>
</gene>
<evidence type="ECO:0000256" key="16">
    <source>
        <dbReference type="HAMAP-Rule" id="MF_02121"/>
    </source>
</evidence>
<evidence type="ECO:0000256" key="2">
    <source>
        <dbReference type="ARBA" id="ARBA00005021"/>
    </source>
</evidence>
<dbReference type="CDD" id="cd18131">
    <property type="entry name" value="ASADH_C_bac_euk_like"/>
    <property type="match status" value="1"/>
</dbReference>
<dbReference type="Gene3D" id="3.30.360.10">
    <property type="entry name" value="Dihydrodipicolinate Reductase, domain 2"/>
    <property type="match status" value="1"/>
</dbReference>
<dbReference type="Pfam" id="PF02774">
    <property type="entry name" value="Semialdhyde_dhC"/>
    <property type="match status" value="1"/>
</dbReference>
<keyword evidence="19" id="KW-1185">Reference proteome</keyword>
<evidence type="ECO:0000256" key="11">
    <source>
        <dbReference type="ARBA" id="ARBA00022915"/>
    </source>
</evidence>
<sequence>MSKTYNVAVVGATGAVGETLIEILEQRQFPVKQLFLLASERSAGKVIYFQERSVKIQLLDNFDFSQVDIAFFMASGELAKAYAPKAAAAGAVVIDNSSAFRYEQDVPLVVAEVNPEAVAGYRARNLIANPNCSTIQMLVALKPIHDEAGVERINVATYQAVSGSGREAVEELAKQTIHMMSGKGREDAECEVYPKSIAFNVLPQIDVFEDNGYTREEMKMVRETRKILGDEHILVNPTCVRVPVFFGHSEAVHLETREPISVERVQQLLAKAPGVKLLDERKAGGYPTPAGEAAGNDWVWVGRVRKDISWENGLNLWVVADNVRKGAATNSVQIAEILVRDYLNQQN</sequence>
<dbReference type="PROSITE" id="PS01103">
    <property type="entry name" value="ASD"/>
    <property type="match status" value="1"/>
</dbReference>
<evidence type="ECO:0000256" key="12">
    <source>
        <dbReference type="ARBA" id="ARBA00023002"/>
    </source>
</evidence>
<evidence type="ECO:0000256" key="4">
    <source>
        <dbReference type="ARBA" id="ARBA00005097"/>
    </source>
</evidence>
<dbReference type="PANTHER" id="PTHR46278:SF2">
    <property type="entry name" value="ASPARTATE-SEMIALDEHYDE DEHYDROGENASE"/>
    <property type="match status" value="1"/>
</dbReference>
<keyword evidence="14 16" id="KW-0486">Methionine biosynthesis</keyword>
<comment type="caution">
    <text evidence="18">The sequence shown here is derived from an EMBL/GenBank/DDBJ whole genome shotgun (WGS) entry which is preliminary data.</text>
</comment>
<evidence type="ECO:0000256" key="6">
    <source>
        <dbReference type="ARBA" id="ARBA00011738"/>
    </source>
</evidence>
<dbReference type="Gene3D" id="3.40.50.720">
    <property type="entry name" value="NAD(P)-binding Rossmann-like Domain"/>
    <property type="match status" value="1"/>
</dbReference>
<dbReference type="InterPro" id="IPR012080">
    <property type="entry name" value="Asp_semialdehyde_DH"/>
</dbReference>
<feature type="active site" description="Proton acceptor" evidence="16">
    <location>
        <position position="248"/>
    </location>
</feature>
<feature type="binding site" evidence="16">
    <location>
        <begin position="41"/>
        <end position="42"/>
    </location>
    <ligand>
        <name>NADP(+)</name>
        <dbReference type="ChEBI" id="CHEBI:58349"/>
    </ligand>
</feature>
<evidence type="ECO:0000256" key="9">
    <source>
        <dbReference type="ARBA" id="ARBA00022697"/>
    </source>
</evidence>
<dbReference type="InterPro" id="IPR036291">
    <property type="entry name" value="NAD(P)-bd_dom_sf"/>
</dbReference>
<feature type="active site" description="Acyl-thioester intermediate" evidence="16">
    <location>
        <position position="132"/>
    </location>
</feature>
<evidence type="ECO:0000256" key="14">
    <source>
        <dbReference type="ARBA" id="ARBA00023167"/>
    </source>
</evidence>
<evidence type="ECO:0000256" key="5">
    <source>
        <dbReference type="ARBA" id="ARBA00010584"/>
    </source>
</evidence>
<dbReference type="HAMAP" id="MF_02121">
    <property type="entry name" value="ASADH"/>
    <property type="match status" value="1"/>
</dbReference>
<dbReference type="PANTHER" id="PTHR46278">
    <property type="entry name" value="DEHYDROGENASE, PUTATIVE-RELATED"/>
    <property type="match status" value="1"/>
</dbReference>
<evidence type="ECO:0000256" key="1">
    <source>
        <dbReference type="ARBA" id="ARBA00002492"/>
    </source>
</evidence>
<keyword evidence="9 16" id="KW-0791">Threonine biosynthesis</keyword>
<comment type="pathway">
    <text evidence="4 16">Amino-acid biosynthesis; L-threonine biosynthesis; L-threonine from L-aspartate: step 2/5.</text>
</comment>
<feature type="binding site" evidence="16">
    <location>
        <position position="101"/>
    </location>
    <ligand>
        <name>phosphate</name>
        <dbReference type="ChEBI" id="CHEBI:43474"/>
    </ligand>
</feature>
<keyword evidence="12 16" id="KW-0560">Oxidoreductase</keyword>
<comment type="subunit">
    <text evidence="6 16">Homodimer.</text>
</comment>
<feature type="binding site" evidence="16">
    <location>
        <begin position="13"/>
        <end position="16"/>
    </location>
    <ligand>
        <name>NADP(+)</name>
        <dbReference type="ChEBI" id="CHEBI:58349"/>
    </ligand>
</feature>
<evidence type="ECO:0000256" key="13">
    <source>
        <dbReference type="ARBA" id="ARBA00023154"/>
    </source>
</evidence>
<proteinExistence type="inferred from homology"/>
<dbReference type="EMBL" id="JBHLZN010000001">
    <property type="protein sequence ID" value="MFB9885394.1"/>
    <property type="molecule type" value="Genomic_DNA"/>
</dbReference>
<keyword evidence="13 16" id="KW-0457">Lysine biosynthesis</keyword>
<evidence type="ECO:0000256" key="3">
    <source>
        <dbReference type="ARBA" id="ARBA00005076"/>
    </source>
</evidence>
<dbReference type="InterPro" id="IPR000534">
    <property type="entry name" value="Semialdehyde_DH_NAD-bd"/>
</dbReference>
<keyword evidence="8 16" id="KW-0028">Amino-acid biosynthesis</keyword>
<feature type="binding site" evidence="16">
    <location>
        <position position="322"/>
    </location>
    <ligand>
        <name>NADP(+)</name>
        <dbReference type="ChEBI" id="CHEBI:58349"/>
    </ligand>
</feature>
<organism evidence="18 19">
    <name type="scientific">Balneatrix alpica</name>
    <dbReference type="NCBI Taxonomy" id="75684"/>
    <lineage>
        <taxon>Bacteria</taxon>
        <taxon>Pseudomonadati</taxon>
        <taxon>Pseudomonadota</taxon>
        <taxon>Gammaproteobacteria</taxon>
        <taxon>Oceanospirillales</taxon>
        <taxon>Balneatrichaceae</taxon>
        <taxon>Balneatrix</taxon>
    </lineage>
</organism>
<keyword evidence="11 16" id="KW-0220">Diaminopimelate biosynthesis</keyword>
<evidence type="ECO:0000256" key="8">
    <source>
        <dbReference type="ARBA" id="ARBA00022605"/>
    </source>
</evidence>
<dbReference type="GO" id="GO:0004073">
    <property type="term" value="F:aspartate-semialdehyde dehydrogenase activity"/>
    <property type="evidence" value="ECO:0007669"/>
    <property type="project" value="UniProtKB-EC"/>
</dbReference>
<evidence type="ECO:0000256" key="7">
    <source>
        <dbReference type="ARBA" id="ARBA00013120"/>
    </source>
</evidence>
<dbReference type="RefSeq" id="WP_027313042.1">
    <property type="nucleotide sequence ID" value="NZ_JBHLZN010000001.1"/>
</dbReference>
<dbReference type="SMART" id="SM00859">
    <property type="entry name" value="Semialdhyde_dh"/>
    <property type="match status" value="1"/>
</dbReference>
<dbReference type="InterPro" id="IPR012280">
    <property type="entry name" value="Semialdhyde_DH_dimer_dom"/>
</dbReference>
<dbReference type="SUPFAM" id="SSF55347">
    <property type="entry name" value="Glyceraldehyde-3-phosphate dehydrogenase-like, C-terminal domain"/>
    <property type="match status" value="1"/>
</dbReference>
<dbReference type="SUPFAM" id="SSF51735">
    <property type="entry name" value="NAD(P)-binding Rossmann-fold domains"/>
    <property type="match status" value="1"/>
</dbReference>
<feature type="binding site" evidence="16">
    <location>
        <position position="241"/>
    </location>
    <ligand>
        <name>substrate</name>
    </ligand>
</feature>
<evidence type="ECO:0000256" key="10">
    <source>
        <dbReference type="ARBA" id="ARBA00022857"/>
    </source>
</evidence>
<evidence type="ECO:0000259" key="17">
    <source>
        <dbReference type="SMART" id="SM00859"/>
    </source>
</evidence>
<name>A0ABV5ZA15_9GAMM</name>
<dbReference type="InterPro" id="IPR005986">
    <property type="entry name" value="Asp_semialdehyde_DH_beta"/>
</dbReference>
<comment type="function">
    <text evidence="1 16">Catalyzes the NADPH-dependent formation of L-aspartate-semialdehyde (L-ASA) by the reductive dephosphorylation of L-aspartyl-4-phosphate.</text>
</comment>
<dbReference type="Proteomes" id="UP001589628">
    <property type="component" value="Unassembled WGS sequence"/>
</dbReference>
<dbReference type="NCBIfam" id="NF005957">
    <property type="entry name" value="PRK08040.1"/>
    <property type="match status" value="1"/>
</dbReference>
<evidence type="ECO:0000313" key="18">
    <source>
        <dbReference type="EMBL" id="MFB9885394.1"/>
    </source>
</evidence>
<feature type="binding site" evidence="16">
    <location>
        <position position="159"/>
    </location>
    <ligand>
        <name>substrate</name>
    </ligand>
</feature>
<dbReference type="NCBIfam" id="TIGR01296">
    <property type="entry name" value="asd_B"/>
    <property type="match status" value="1"/>
</dbReference>
<feature type="domain" description="Semialdehyde dehydrogenase NAD-binding" evidence="17">
    <location>
        <begin position="6"/>
        <end position="121"/>
    </location>
</feature>
<dbReference type="EC" id="1.2.1.11" evidence="7 16"/>
<comment type="pathway">
    <text evidence="3 16">Amino-acid biosynthesis; L-lysine biosynthesis via DAP pathway; (S)-tetrahydrodipicolinate from L-aspartate: step 2/4.</text>
</comment>
<dbReference type="NCBIfam" id="NF004224">
    <property type="entry name" value="PRK05671.1"/>
    <property type="match status" value="1"/>
</dbReference>
<accession>A0ABV5ZA15</accession>